<dbReference type="InParanoid" id="B5DPK0"/>
<dbReference type="InterPro" id="IPR010291">
    <property type="entry name" value="Ion_channel_UNC-93"/>
</dbReference>
<dbReference type="eggNOG" id="KOG3097">
    <property type="taxonomic scope" value="Eukaryota"/>
</dbReference>
<keyword evidence="6" id="KW-1185">Reference proteome</keyword>
<evidence type="ECO:0000256" key="3">
    <source>
        <dbReference type="ARBA" id="ARBA00022692"/>
    </source>
</evidence>
<organism evidence="6 7">
    <name type="scientific">Drosophila pseudoobscura pseudoobscura</name>
    <name type="common">Fruit fly</name>
    <dbReference type="NCBI Taxonomy" id="46245"/>
    <lineage>
        <taxon>Eukaryota</taxon>
        <taxon>Metazoa</taxon>
        <taxon>Ecdysozoa</taxon>
        <taxon>Arthropoda</taxon>
        <taxon>Hexapoda</taxon>
        <taxon>Insecta</taxon>
        <taxon>Pterygota</taxon>
        <taxon>Neoptera</taxon>
        <taxon>Endopterygota</taxon>
        <taxon>Diptera</taxon>
        <taxon>Brachycera</taxon>
        <taxon>Muscomorpha</taxon>
        <taxon>Ephydroidea</taxon>
        <taxon>Drosophilidae</taxon>
        <taxon>Drosophila</taxon>
        <taxon>Sophophora</taxon>
    </lineage>
</organism>
<dbReference type="GO" id="GO:0006937">
    <property type="term" value="P:regulation of muscle contraction"/>
    <property type="evidence" value="ECO:0007669"/>
    <property type="project" value="TreeGrafter"/>
</dbReference>
<proteinExistence type="inferred from homology"/>
<dbReference type="RefSeq" id="XP_002134951.2">
    <property type="nucleotide sequence ID" value="XM_002134915.3"/>
</dbReference>
<reference evidence="7" key="1">
    <citation type="submission" date="2025-08" db="UniProtKB">
        <authorList>
            <consortium name="RefSeq"/>
        </authorList>
    </citation>
    <scope>IDENTIFICATION</scope>
    <source>
        <strain evidence="7">MV-25-SWS-2005</strain>
        <tissue evidence="7">Whole body</tissue>
    </source>
</reference>
<dbReference type="InterPro" id="IPR051951">
    <property type="entry name" value="UNC-93_regulatory"/>
</dbReference>
<keyword evidence="5" id="KW-0472">Membrane</keyword>
<dbReference type="Proteomes" id="UP000001819">
    <property type="component" value="Chromosome X"/>
</dbReference>
<evidence type="ECO:0000256" key="1">
    <source>
        <dbReference type="ARBA" id="ARBA00004141"/>
    </source>
</evidence>
<dbReference type="HOGENOM" id="CLU_089764_0_0_1"/>
<accession>B5DPK0</accession>
<evidence type="ECO:0000256" key="2">
    <source>
        <dbReference type="ARBA" id="ARBA00009172"/>
    </source>
</evidence>
<keyword evidence="4" id="KW-1133">Transmembrane helix</keyword>
<accession>A0A6I8V0Q4</accession>
<dbReference type="SMR" id="B5DPK0"/>
<dbReference type="PANTHER" id="PTHR19444:SF13">
    <property type="entry name" value="PROTEIN UNC-93 HOMOLOG A"/>
    <property type="match status" value="1"/>
</dbReference>
<comment type="similarity">
    <text evidence="2">Belongs to the unc-93 family.</text>
</comment>
<keyword evidence="3" id="KW-0812">Transmembrane</keyword>
<name>B5DPK0_DROPS</name>
<dbReference type="Pfam" id="PF05978">
    <property type="entry name" value="UNC-93"/>
    <property type="match status" value="1"/>
</dbReference>
<dbReference type="Bgee" id="FBgn0245164">
    <property type="expression patterns" value="Expressed in male reproductive system and 1 other cell type or tissue"/>
</dbReference>
<dbReference type="AlphaFoldDB" id="B5DPK0"/>
<dbReference type="GO" id="GO:0015459">
    <property type="term" value="F:potassium channel regulator activity"/>
    <property type="evidence" value="ECO:0007669"/>
    <property type="project" value="TreeGrafter"/>
</dbReference>
<protein>
    <submittedName>
        <fullName evidence="7">UNC93-like protein</fullName>
    </submittedName>
</protein>
<dbReference type="GO" id="GO:0055120">
    <property type="term" value="C:striated muscle dense body"/>
    <property type="evidence" value="ECO:0007669"/>
    <property type="project" value="TreeGrafter"/>
</dbReference>
<dbReference type="KEGG" id="dpo:6900578"/>
<dbReference type="GO" id="GO:0043266">
    <property type="term" value="P:regulation of potassium ion transport"/>
    <property type="evidence" value="ECO:0007669"/>
    <property type="project" value="TreeGrafter"/>
</dbReference>
<evidence type="ECO:0000313" key="7">
    <source>
        <dbReference type="RefSeq" id="XP_002134951.2"/>
    </source>
</evidence>
<comment type="subcellular location">
    <subcellularLocation>
        <location evidence="1">Membrane</location>
        <topology evidence="1">Multi-pass membrane protein</topology>
    </subcellularLocation>
</comment>
<gene>
    <name evidence="7" type="primary">LOC6900578</name>
</gene>
<evidence type="ECO:0000313" key="6">
    <source>
        <dbReference type="Proteomes" id="UP000001819"/>
    </source>
</evidence>
<dbReference type="GeneID" id="6900578"/>
<dbReference type="InterPro" id="IPR036259">
    <property type="entry name" value="MFS_trans_sf"/>
</dbReference>
<dbReference type="SUPFAM" id="SSF103473">
    <property type="entry name" value="MFS general substrate transporter"/>
    <property type="match status" value="1"/>
</dbReference>
<evidence type="ECO:0000256" key="4">
    <source>
        <dbReference type="ARBA" id="ARBA00022989"/>
    </source>
</evidence>
<dbReference type="PANTHER" id="PTHR19444">
    <property type="entry name" value="UNC-93 RELATED"/>
    <property type="match status" value="1"/>
</dbReference>
<dbReference type="GO" id="GO:0005886">
    <property type="term" value="C:plasma membrane"/>
    <property type="evidence" value="ECO:0007669"/>
    <property type="project" value="TreeGrafter"/>
</dbReference>
<sequence>MNSNERRRSSAATEFLEVVVRPKKYYKAKHLPDHADRDKIIVSSGEKFRILKNVAVISLAMTIQYVAYQGTLNLQSSLNAKEGLGTIALSCIYLSMGISCMLLPTIMIRLLTCKWTLVVGQVCFIPYIALQLYSRFYTLIPAGILLGVFAAPMWAAHATYLTQISQIYAIITSSQMDAVITLFFGIFFFAWQNADTIGNLLSSLARKLSGAGEVRDTGQ</sequence>
<evidence type="ECO:0000256" key="5">
    <source>
        <dbReference type="ARBA" id="ARBA00023136"/>
    </source>
</evidence>